<evidence type="ECO:0000313" key="2">
    <source>
        <dbReference type="Proteomes" id="UP001489004"/>
    </source>
</evidence>
<sequence length="88" mass="9259">MVFMLQDGLDTVAATAVLTPFLDALSSTGSGRNAIQNYQQKGDLSTPAPKEVARTDVSHQEMQASGADMRSSLAAIATAEMLAMLVRS</sequence>
<organism evidence="1 2">
    <name type="scientific">[Myrmecia] bisecta</name>
    <dbReference type="NCBI Taxonomy" id="41462"/>
    <lineage>
        <taxon>Eukaryota</taxon>
        <taxon>Viridiplantae</taxon>
        <taxon>Chlorophyta</taxon>
        <taxon>core chlorophytes</taxon>
        <taxon>Trebouxiophyceae</taxon>
        <taxon>Trebouxiales</taxon>
        <taxon>Trebouxiaceae</taxon>
        <taxon>Myrmecia</taxon>
    </lineage>
</organism>
<accession>A0AAW1PWF5</accession>
<evidence type="ECO:0000313" key="1">
    <source>
        <dbReference type="EMBL" id="KAK9812705.1"/>
    </source>
</evidence>
<protein>
    <submittedName>
        <fullName evidence="1">Uncharacterized protein</fullName>
    </submittedName>
</protein>
<gene>
    <name evidence="1" type="ORF">WJX72_002393</name>
</gene>
<dbReference type="Proteomes" id="UP001489004">
    <property type="component" value="Unassembled WGS sequence"/>
</dbReference>
<name>A0AAW1PWF5_9CHLO</name>
<keyword evidence="2" id="KW-1185">Reference proteome</keyword>
<dbReference type="EMBL" id="JALJOR010000008">
    <property type="protein sequence ID" value="KAK9812705.1"/>
    <property type="molecule type" value="Genomic_DNA"/>
</dbReference>
<reference evidence="1 2" key="1">
    <citation type="journal article" date="2024" name="Nat. Commun.">
        <title>Phylogenomics reveals the evolutionary origins of lichenization in chlorophyte algae.</title>
        <authorList>
            <person name="Puginier C."/>
            <person name="Libourel C."/>
            <person name="Otte J."/>
            <person name="Skaloud P."/>
            <person name="Haon M."/>
            <person name="Grisel S."/>
            <person name="Petersen M."/>
            <person name="Berrin J.G."/>
            <person name="Delaux P.M."/>
            <person name="Dal Grande F."/>
            <person name="Keller J."/>
        </authorList>
    </citation>
    <scope>NUCLEOTIDE SEQUENCE [LARGE SCALE GENOMIC DNA]</scope>
    <source>
        <strain evidence="1 2">SAG 2043</strain>
    </source>
</reference>
<dbReference type="AlphaFoldDB" id="A0AAW1PWF5"/>
<comment type="caution">
    <text evidence="1">The sequence shown here is derived from an EMBL/GenBank/DDBJ whole genome shotgun (WGS) entry which is preliminary data.</text>
</comment>
<proteinExistence type="predicted"/>